<dbReference type="InterPro" id="IPR000719">
    <property type="entry name" value="Prot_kinase_dom"/>
</dbReference>
<evidence type="ECO:0000256" key="1">
    <source>
        <dbReference type="SAM" id="MobiDB-lite"/>
    </source>
</evidence>
<protein>
    <recommendedName>
        <fullName evidence="2">Protein kinase domain-containing protein</fullName>
    </recommendedName>
</protein>
<sequence length="359" mass="40872">MSTRQKPLAVPHTSKEVQPQGSLEKLCVQEDFRFLKIVAEGRFSKIVLVRKDTDKMALKAISSESATYEDFKREMDYNYFLSPHPNIITSYNVPFILDNLFVFVQEYAPYGPLSKFVLGGKRAGIGLLEPQVKTMAQQVASALEFMHSLNLVHGCVTLDNILVVGPNLSSFKLSDFGSTRPVGSLVKKTEITSSCIYPPEISQILPQEKYYMYTSLDVWQVGILIVQCLTGCDPWQEADITDPFYCQFSDWHKKKSIRVPDLFKVFSPRLVRLMKRLLEPKSTKRCEIKEVNKYLSDKWICRECGLGSSRTSLQKSESSVSRMSRKSSTRSIRQRNGPLKSSSSVRIVKFNDNSVYVEQ</sequence>
<dbReference type="GO" id="GO:0005524">
    <property type="term" value="F:ATP binding"/>
    <property type="evidence" value="ECO:0007669"/>
    <property type="project" value="InterPro"/>
</dbReference>
<dbReference type="EMBL" id="CAJVCH010143019">
    <property type="protein sequence ID" value="CAG7727023.1"/>
    <property type="molecule type" value="Genomic_DNA"/>
</dbReference>
<evidence type="ECO:0000313" key="3">
    <source>
        <dbReference type="EMBL" id="CAG7727023.1"/>
    </source>
</evidence>
<comment type="caution">
    <text evidence="3">The sequence shown here is derived from an EMBL/GenBank/DDBJ whole genome shotgun (WGS) entry which is preliminary data.</text>
</comment>
<evidence type="ECO:0000313" key="4">
    <source>
        <dbReference type="Proteomes" id="UP000708208"/>
    </source>
</evidence>
<proteinExistence type="predicted"/>
<dbReference type="PANTHER" id="PTHR24359:SF1">
    <property type="entry name" value="INHIBITOR OF NUCLEAR FACTOR KAPPA-B KINASE EPSILON SUBUNIT HOMOLOG 1-RELATED"/>
    <property type="match status" value="1"/>
</dbReference>
<name>A0A8J2NUQ2_9HEXA</name>
<dbReference type="PROSITE" id="PS50011">
    <property type="entry name" value="PROTEIN_KINASE_DOM"/>
    <property type="match status" value="1"/>
</dbReference>
<reference evidence="3" key="1">
    <citation type="submission" date="2021-06" db="EMBL/GenBank/DDBJ databases">
        <authorList>
            <person name="Hodson N. C."/>
            <person name="Mongue J. A."/>
            <person name="Jaron S. K."/>
        </authorList>
    </citation>
    <scope>NUCLEOTIDE SEQUENCE</scope>
</reference>
<accession>A0A8J2NUQ2</accession>
<dbReference type="AlphaFoldDB" id="A0A8J2NUQ2"/>
<dbReference type="Pfam" id="PF00069">
    <property type="entry name" value="Pkinase"/>
    <property type="match status" value="1"/>
</dbReference>
<dbReference type="PANTHER" id="PTHR24359">
    <property type="entry name" value="SERINE/THREONINE-PROTEIN KINASE SBK1"/>
    <property type="match status" value="1"/>
</dbReference>
<dbReference type="OrthoDB" id="6513151at2759"/>
<evidence type="ECO:0000259" key="2">
    <source>
        <dbReference type="PROSITE" id="PS50011"/>
    </source>
</evidence>
<keyword evidence="4" id="KW-1185">Reference proteome</keyword>
<organism evidence="3 4">
    <name type="scientific">Allacma fusca</name>
    <dbReference type="NCBI Taxonomy" id="39272"/>
    <lineage>
        <taxon>Eukaryota</taxon>
        <taxon>Metazoa</taxon>
        <taxon>Ecdysozoa</taxon>
        <taxon>Arthropoda</taxon>
        <taxon>Hexapoda</taxon>
        <taxon>Collembola</taxon>
        <taxon>Symphypleona</taxon>
        <taxon>Sminthuridae</taxon>
        <taxon>Allacma</taxon>
    </lineage>
</organism>
<feature type="domain" description="Protein kinase" evidence="2">
    <location>
        <begin position="32"/>
        <end position="300"/>
    </location>
</feature>
<feature type="region of interest" description="Disordered" evidence="1">
    <location>
        <begin position="315"/>
        <end position="343"/>
    </location>
</feature>
<dbReference type="Proteomes" id="UP000708208">
    <property type="component" value="Unassembled WGS sequence"/>
</dbReference>
<dbReference type="GO" id="GO:0004674">
    <property type="term" value="F:protein serine/threonine kinase activity"/>
    <property type="evidence" value="ECO:0007669"/>
    <property type="project" value="TreeGrafter"/>
</dbReference>
<gene>
    <name evidence="3" type="ORF">AFUS01_LOCUS15894</name>
</gene>